<dbReference type="GO" id="GO:0009507">
    <property type="term" value="C:chloroplast"/>
    <property type="evidence" value="ECO:0007669"/>
    <property type="project" value="TreeGrafter"/>
</dbReference>
<organism evidence="4 5">
    <name type="scientific">Zingiber officinale</name>
    <name type="common">Ginger</name>
    <name type="synonym">Amomum zingiber</name>
    <dbReference type="NCBI Taxonomy" id="94328"/>
    <lineage>
        <taxon>Eukaryota</taxon>
        <taxon>Viridiplantae</taxon>
        <taxon>Streptophyta</taxon>
        <taxon>Embryophyta</taxon>
        <taxon>Tracheophyta</taxon>
        <taxon>Spermatophyta</taxon>
        <taxon>Magnoliopsida</taxon>
        <taxon>Liliopsida</taxon>
        <taxon>Zingiberales</taxon>
        <taxon>Zingiberaceae</taxon>
        <taxon>Zingiber</taxon>
    </lineage>
</organism>
<dbReference type="GO" id="GO:0016554">
    <property type="term" value="P:cytidine to uridine editing"/>
    <property type="evidence" value="ECO:0007669"/>
    <property type="project" value="TreeGrafter"/>
</dbReference>
<evidence type="ECO:0000313" key="5">
    <source>
        <dbReference type="Proteomes" id="UP000734854"/>
    </source>
</evidence>
<gene>
    <name evidence="4" type="ORF">ZIOFF_061053</name>
</gene>
<dbReference type="PANTHER" id="PTHR48029:SF1">
    <property type="entry name" value="NUCLEOLAR PROTEIN 8"/>
    <property type="match status" value="1"/>
</dbReference>
<proteinExistence type="predicted"/>
<dbReference type="Proteomes" id="UP000734854">
    <property type="component" value="Unassembled WGS sequence"/>
</dbReference>
<comment type="caution">
    <text evidence="4">The sequence shown here is derived from an EMBL/GenBank/DDBJ whole genome shotgun (WGS) entry which is preliminary data.</text>
</comment>
<sequence>MEAGLPSAAALVSIPSAAVNSRRSVHQFSSTSSCCSSPSLLRRCPSLQPSAVSFPSPAVVRRSAWGFSASCCLPLDSKKTAPISTKLYVSGLSFRTTEESLRKAFQNFGQLVEVNLVMDRIANRPRGFAFLRYASEEESRNAIEGMHGTFLDGRVIFVEVAKPRSEVRPSPRQSPRRY</sequence>
<dbReference type="GO" id="GO:1900871">
    <property type="term" value="P:chloroplast mRNA modification"/>
    <property type="evidence" value="ECO:0007669"/>
    <property type="project" value="TreeGrafter"/>
</dbReference>
<dbReference type="GO" id="GO:0003723">
    <property type="term" value="F:RNA binding"/>
    <property type="evidence" value="ECO:0007669"/>
    <property type="project" value="UniProtKB-UniRule"/>
</dbReference>
<feature type="domain" description="RRM" evidence="3">
    <location>
        <begin position="85"/>
        <end position="163"/>
    </location>
</feature>
<evidence type="ECO:0000259" key="3">
    <source>
        <dbReference type="PROSITE" id="PS50102"/>
    </source>
</evidence>
<dbReference type="EMBL" id="JACMSC010000016">
    <property type="protein sequence ID" value="KAG6484258.1"/>
    <property type="molecule type" value="Genomic_DNA"/>
</dbReference>
<reference evidence="4 5" key="1">
    <citation type="submission" date="2020-08" db="EMBL/GenBank/DDBJ databases">
        <title>Plant Genome Project.</title>
        <authorList>
            <person name="Zhang R.-G."/>
        </authorList>
    </citation>
    <scope>NUCLEOTIDE SEQUENCE [LARGE SCALE GENOMIC DNA]</scope>
    <source>
        <tissue evidence="4">Rhizome</tissue>
    </source>
</reference>
<dbReference type="Pfam" id="PF00076">
    <property type="entry name" value="RRM_1"/>
    <property type="match status" value="1"/>
</dbReference>
<dbReference type="PROSITE" id="PS50102">
    <property type="entry name" value="RRM"/>
    <property type="match status" value="1"/>
</dbReference>
<keyword evidence="5" id="KW-1185">Reference proteome</keyword>
<evidence type="ECO:0000256" key="2">
    <source>
        <dbReference type="PROSITE-ProRule" id="PRU00176"/>
    </source>
</evidence>
<dbReference type="OrthoDB" id="439808at2759"/>
<evidence type="ECO:0000313" key="4">
    <source>
        <dbReference type="EMBL" id="KAG6484258.1"/>
    </source>
</evidence>
<evidence type="ECO:0000256" key="1">
    <source>
        <dbReference type="ARBA" id="ARBA00022884"/>
    </source>
</evidence>
<name>A0A8J5FCH9_ZINOF</name>
<dbReference type="SMART" id="SM00360">
    <property type="entry name" value="RRM"/>
    <property type="match status" value="1"/>
</dbReference>
<protein>
    <recommendedName>
        <fullName evidence="3">RRM domain-containing protein</fullName>
    </recommendedName>
</protein>
<dbReference type="PANTHER" id="PTHR48029">
    <property type="entry name" value="NUCLEOLAR PROTEIN 8"/>
    <property type="match status" value="1"/>
</dbReference>
<dbReference type="AlphaFoldDB" id="A0A8J5FCH9"/>
<accession>A0A8J5FCH9</accession>
<dbReference type="InterPro" id="IPR000504">
    <property type="entry name" value="RRM_dom"/>
</dbReference>
<keyword evidence="1 2" id="KW-0694">RNA-binding</keyword>